<dbReference type="OrthoDB" id="1441751at2"/>
<sequence length="125" mass="14379">MKVKNRIQLLGLSTILVGGFVLAQVYLHNKNSKEIKEIASEIALEWNEKLGLTPEQTKKLEATIIEFTILKNEIINSNRSQKFIIRDLQTTQQREYKKLKKFLTSAQFTAYVGVNKKIPNQLMDA</sequence>
<accession>A0A495PTZ1</accession>
<name>A0A495PTZ1_9FLAO</name>
<dbReference type="RefSeq" id="WP_121344989.1">
    <property type="nucleotide sequence ID" value="NZ_RBLG01000002.1"/>
</dbReference>
<dbReference type="EMBL" id="RBLG01000002">
    <property type="protein sequence ID" value="RKS52948.1"/>
    <property type="molecule type" value="Genomic_DNA"/>
</dbReference>
<dbReference type="Proteomes" id="UP000276282">
    <property type="component" value="Unassembled WGS sequence"/>
</dbReference>
<keyword evidence="2" id="KW-1185">Reference proteome</keyword>
<dbReference type="AlphaFoldDB" id="A0A495PTZ1"/>
<reference evidence="1 2" key="1">
    <citation type="submission" date="2018-10" db="EMBL/GenBank/DDBJ databases">
        <title>Genomic Encyclopedia of Archaeal and Bacterial Type Strains, Phase II (KMG-II): from individual species to whole genera.</title>
        <authorList>
            <person name="Goeker M."/>
        </authorList>
    </citation>
    <scope>NUCLEOTIDE SEQUENCE [LARGE SCALE GENOMIC DNA]</scope>
    <source>
        <strain evidence="1 2">DSM 19839</strain>
    </source>
</reference>
<gene>
    <name evidence="1" type="ORF">BC962_1193</name>
</gene>
<proteinExistence type="predicted"/>
<organism evidence="1 2">
    <name type="scientific">Gillisia mitskevichiae</name>
    <dbReference type="NCBI Taxonomy" id="270921"/>
    <lineage>
        <taxon>Bacteria</taxon>
        <taxon>Pseudomonadati</taxon>
        <taxon>Bacteroidota</taxon>
        <taxon>Flavobacteriia</taxon>
        <taxon>Flavobacteriales</taxon>
        <taxon>Flavobacteriaceae</taxon>
        <taxon>Gillisia</taxon>
    </lineage>
</organism>
<evidence type="ECO:0008006" key="3">
    <source>
        <dbReference type="Google" id="ProtNLM"/>
    </source>
</evidence>
<protein>
    <recommendedName>
        <fullName evidence="3">Heavy-metal resistance protein</fullName>
    </recommendedName>
</protein>
<comment type="caution">
    <text evidence="1">The sequence shown here is derived from an EMBL/GenBank/DDBJ whole genome shotgun (WGS) entry which is preliminary data.</text>
</comment>
<evidence type="ECO:0000313" key="1">
    <source>
        <dbReference type="EMBL" id="RKS52948.1"/>
    </source>
</evidence>
<evidence type="ECO:0000313" key="2">
    <source>
        <dbReference type="Proteomes" id="UP000276282"/>
    </source>
</evidence>